<organism evidence="2 3">
    <name type="scientific">Flavobacterium chungangense</name>
    <dbReference type="NCBI Taxonomy" id="554283"/>
    <lineage>
        <taxon>Bacteria</taxon>
        <taxon>Pseudomonadati</taxon>
        <taxon>Bacteroidota</taxon>
        <taxon>Flavobacteriia</taxon>
        <taxon>Flavobacteriales</taxon>
        <taxon>Flavobacteriaceae</taxon>
        <taxon>Flavobacterium</taxon>
    </lineage>
</organism>
<evidence type="ECO:0000256" key="1">
    <source>
        <dbReference type="SAM" id="Phobius"/>
    </source>
</evidence>
<keyword evidence="1" id="KW-0472">Membrane</keyword>
<comment type="caution">
    <text evidence="2">The sequence shown here is derived from an EMBL/GenBank/DDBJ whole genome shotgun (WGS) entry which is preliminary data.</text>
</comment>
<gene>
    <name evidence="2" type="ORF">FLACHUCJ7_00001</name>
</gene>
<name>A0A6V6YLL6_9FLAO</name>
<dbReference type="EMBL" id="CAIJDO010000008">
    <property type="protein sequence ID" value="CAD0000380.1"/>
    <property type="molecule type" value="Genomic_DNA"/>
</dbReference>
<evidence type="ECO:0000313" key="2">
    <source>
        <dbReference type="EMBL" id="CAD0000380.1"/>
    </source>
</evidence>
<dbReference type="AlphaFoldDB" id="A0A6V6YLL6"/>
<dbReference type="Proteomes" id="UP000556700">
    <property type="component" value="Unassembled WGS sequence"/>
</dbReference>
<sequence length="61" mass="6294">MLPPPETTDQLPPAGVADKALVVFSQIAVVVVVLLAVPANRFTVNVTSEVVAAHDPFAATV</sequence>
<protein>
    <submittedName>
        <fullName evidence="2">Uncharacterized protein</fullName>
    </submittedName>
</protein>
<keyword evidence="3" id="KW-1185">Reference proteome</keyword>
<keyword evidence="1" id="KW-0812">Transmembrane</keyword>
<feature type="transmembrane region" description="Helical" evidence="1">
    <location>
        <begin position="20"/>
        <end position="37"/>
    </location>
</feature>
<reference evidence="2 3" key="1">
    <citation type="submission" date="2020-06" db="EMBL/GenBank/DDBJ databases">
        <authorList>
            <person name="Criscuolo A."/>
        </authorList>
    </citation>
    <scope>NUCLEOTIDE SEQUENCE [LARGE SCALE GENOMIC DNA]</scope>
    <source>
        <strain evidence="3">CIP 110025</strain>
    </source>
</reference>
<accession>A0A6V6YLL6</accession>
<evidence type="ECO:0000313" key="3">
    <source>
        <dbReference type="Proteomes" id="UP000556700"/>
    </source>
</evidence>
<proteinExistence type="predicted"/>
<keyword evidence="1" id="KW-1133">Transmembrane helix</keyword>